<dbReference type="Proteomes" id="UP000683925">
    <property type="component" value="Unassembled WGS sequence"/>
</dbReference>
<sequence length="416" mass="50056">MHKQLPNYIFTPFTHYVTKTPEKAINTSPFRGCSFSDKQSMTPKKQNIVYHYGQQTINQNTKPQIPNYENASPLVHETKEHLMQRVYNLEDNLRDIVKKYDQLKEDLERERTLKCDTNRSYSQLCQRYQDQEREVSKHQQAAKSKENMYKQVQREFQEQKEKWNAMSNEIQEQKKVQEKLQMILKQKEREINDFKLQLKQEREIRLSENYRLVQEFTQTYKDLTIQNDQLIQENTQLKTLILDIDNQAQPYSSANQSQQNIQPDSDYLEDPQLRQIVQQYLTKNEEGYLDQISDKQLRAALSIIKEIFQTVTSQQLKEIKSQQFQQPKQISEEIEINLQEARKKREFLIKEIKNKMDRIVKSKEFDLIEFNELQKEIQEIKQQYSTVENLIQEMEQQLILNPHRNSCVSFDDHEFQ</sequence>
<dbReference type="EMBL" id="CAJJDP010000054">
    <property type="protein sequence ID" value="CAD8169646.1"/>
    <property type="molecule type" value="Genomic_DNA"/>
</dbReference>
<organism evidence="2 4">
    <name type="scientific">Paramecium octaurelia</name>
    <dbReference type="NCBI Taxonomy" id="43137"/>
    <lineage>
        <taxon>Eukaryota</taxon>
        <taxon>Sar</taxon>
        <taxon>Alveolata</taxon>
        <taxon>Ciliophora</taxon>
        <taxon>Intramacronucleata</taxon>
        <taxon>Oligohymenophorea</taxon>
        <taxon>Peniculida</taxon>
        <taxon>Parameciidae</taxon>
        <taxon>Paramecium</taxon>
    </lineage>
</organism>
<keyword evidence="4" id="KW-1185">Reference proteome</keyword>
<dbReference type="EMBL" id="CAJJDP010000054">
    <property type="protein sequence ID" value="CAD8169644.1"/>
    <property type="molecule type" value="Genomic_DNA"/>
</dbReference>
<proteinExistence type="predicted"/>
<evidence type="ECO:0000313" key="3">
    <source>
        <dbReference type="EMBL" id="CAD8169646.1"/>
    </source>
</evidence>
<dbReference type="AlphaFoldDB" id="A0A8S1UYT9"/>
<keyword evidence="1" id="KW-0175">Coiled coil</keyword>
<evidence type="ECO:0000313" key="4">
    <source>
        <dbReference type="Proteomes" id="UP000683925"/>
    </source>
</evidence>
<reference evidence="2" key="1">
    <citation type="submission" date="2021-01" db="EMBL/GenBank/DDBJ databases">
        <authorList>
            <consortium name="Genoscope - CEA"/>
            <person name="William W."/>
        </authorList>
    </citation>
    <scope>NUCLEOTIDE SEQUENCE</scope>
</reference>
<comment type="caution">
    <text evidence="2">The sequence shown here is derived from an EMBL/GenBank/DDBJ whole genome shotgun (WGS) entry which is preliminary data.</text>
</comment>
<evidence type="ECO:0000313" key="2">
    <source>
        <dbReference type="EMBL" id="CAD8169644.1"/>
    </source>
</evidence>
<dbReference type="OMA" id="SMTPNKQ"/>
<gene>
    <name evidence="2" type="ORF">POCTA_138.1.T0540051</name>
    <name evidence="3" type="ORF">POCTA_138.1.T0540052</name>
</gene>
<accession>A0A8S1UYT9</accession>
<feature type="coiled-coil region" evidence="1">
    <location>
        <begin position="86"/>
        <end position="240"/>
    </location>
</feature>
<protein>
    <submittedName>
        <fullName evidence="2">Uncharacterized protein</fullName>
    </submittedName>
</protein>
<name>A0A8S1UYT9_PAROT</name>
<feature type="coiled-coil region" evidence="1">
    <location>
        <begin position="331"/>
        <end position="397"/>
    </location>
</feature>
<evidence type="ECO:0000256" key="1">
    <source>
        <dbReference type="SAM" id="Coils"/>
    </source>
</evidence>
<dbReference type="OrthoDB" id="315584at2759"/>